<sequence length="1072" mass="112423">MISWLVRWSLRFRLLVAAVAAGVLAFGVVSLPTMAVDNLPEFAPPHVEIQTEALGLSAEEVEQLITSPMEADLLNGVAWLDEIRSVSVPSLSSIELVFEPGTDLLRARQLVAERLTQAHALPNVSAPPVLMQPLSSTSRVMMIQLTSEDVSLIDMSVLARWTVKPVLMGVPGVANVSTWGQREQQVQVQVEPERLEAAGVTLDDVIETAGNAVWVSPLSFLEASTPGTGGFIESANQRIGIQHVLPIQTPEDLGKVVIEGNPQRLTLADVADLREDHQPLIGDAITGDGPGLLIVIEKFPEADVLEVTRGIEAAMADLAPGLAGIEADTTVFQPATFLETAAGQLGWAALVGLLLVALVIGLGLGSWRYALIAALAVLVSGTAAALTLQVTGAVMNTMTLVGLALALTVAVGDAVADLDSLRTRGTAPRPPRGSAAPTATDADASADAVAQRTGILATALRRSRLPALFGALVSAVAIAPSFFIAGLNGEILRAVAIAYLVTLLVAMIVALTVTPALASLLLPRKDDAEAPKESTAVAGMTTKYAGAMERASAGRGGWIAALAAVVLGVLALGTIPLTTSSAPVLASVADRTILVEWDSVAGTSNDEMSRITTRAADELRTLSGVAAVGGHVGRAITSDTESDVSGSEIWVTLDDGADYAAVKDDVQQVIDGYPGLANRVMSYPERQLERVRAAQERDFQVRVYGIDIDILREKAAELQAAMSGIDGLVEPTIQQDLLQPIAEIEVDLEKAKQYSVKPGDVRRAAAAVLQGFEVGYMFEEQKVFQVVVKGTEQTRHSLTDVENLIINTPGGETVALSDVADVRVSPNLAVIRHDDTHRRINITADVQGRSLADVEADVRAAIADVEFPVEYHAEVPPQYREQQASGQLTWWLLAAAAIVVLVLLQTMLGSWRLGAIALLTLPLALAGGLVGAWLSGGLDSLVLVIALVPVLAFAVREAGMLIGAYQTAMAAGQAESPAKAIWAAAGARIRPTLIALVASVALLAPPAFFGGTVGFETVLPVAAVIWGGTVTSILVALVVLPLLVLAWGGTKTADSSLVNLNAPVAEWRQEPS</sequence>
<dbReference type="Gene3D" id="3.30.70.1440">
    <property type="entry name" value="Multidrug efflux transporter AcrB pore domain"/>
    <property type="match status" value="1"/>
</dbReference>
<feature type="transmembrane region" description="Helical" evidence="2">
    <location>
        <begin position="993"/>
        <end position="1015"/>
    </location>
</feature>
<dbReference type="SUPFAM" id="SSF82866">
    <property type="entry name" value="Multidrug efflux transporter AcrB transmembrane domain"/>
    <property type="match status" value="2"/>
</dbReference>
<feature type="transmembrane region" description="Helical" evidence="2">
    <location>
        <begin position="397"/>
        <end position="416"/>
    </location>
</feature>
<dbReference type="InterPro" id="IPR001036">
    <property type="entry name" value="Acrflvin-R"/>
</dbReference>
<accession>A0ABN2K9N6</accession>
<dbReference type="EMBL" id="BAAANH010000001">
    <property type="protein sequence ID" value="GAA1751290.1"/>
    <property type="molecule type" value="Genomic_DNA"/>
</dbReference>
<keyword evidence="2" id="KW-1133">Transmembrane helix</keyword>
<dbReference type="SUPFAM" id="SSF82714">
    <property type="entry name" value="Multidrug efflux transporter AcrB TolC docking domain, DN and DC subdomains"/>
    <property type="match status" value="1"/>
</dbReference>
<evidence type="ECO:0000313" key="4">
    <source>
        <dbReference type="Proteomes" id="UP001500506"/>
    </source>
</evidence>
<feature type="transmembrane region" description="Helical" evidence="2">
    <location>
        <begin position="371"/>
        <end position="391"/>
    </location>
</feature>
<dbReference type="Gene3D" id="3.30.70.1430">
    <property type="entry name" value="Multidrug efflux transporter AcrB pore domain"/>
    <property type="match status" value="2"/>
</dbReference>
<protein>
    <submittedName>
        <fullName evidence="3">Efflux RND transporter permease subunit</fullName>
    </submittedName>
</protein>
<dbReference type="PANTHER" id="PTHR32063:SF4">
    <property type="entry name" value="SLR6043 PROTEIN"/>
    <property type="match status" value="1"/>
</dbReference>
<feature type="transmembrane region" description="Helical" evidence="2">
    <location>
        <begin position="465"/>
        <end position="485"/>
    </location>
</feature>
<feature type="region of interest" description="Disordered" evidence="1">
    <location>
        <begin position="422"/>
        <end position="445"/>
    </location>
</feature>
<dbReference type="PRINTS" id="PR00702">
    <property type="entry name" value="ACRIFLAVINRP"/>
</dbReference>
<feature type="transmembrane region" description="Helical" evidence="2">
    <location>
        <begin position="888"/>
        <end position="908"/>
    </location>
</feature>
<reference evidence="4" key="1">
    <citation type="journal article" date="2019" name="Int. J. Syst. Evol. Microbiol.">
        <title>The Global Catalogue of Microorganisms (GCM) 10K type strain sequencing project: providing services to taxonomists for standard genome sequencing and annotation.</title>
        <authorList>
            <consortium name="The Broad Institute Genomics Platform"/>
            <consortium name="The Broad Institute Genome Sequencing Center for Infectious Disease"/>
            <person name="Wu L."/>
            <person name="Ma J."/>
        </authorList>
    </citation>
    <scope>NUCLEOTIDE SEQUENCE [LARGE SCALE GENOMIC DNA]</scope>
    <source>
        <strain evidence="4">JCM 14319</strain>
    </source>
</reference>
<dbReference type="Gene3D" id="3.30.70.1320">
    <property type="entry name" value="Multidrug efflux transporter AcrB pore domain like"/>
    <property type="match status" value="1"/>
</dbReference>
<dbReference type="PANTHER" id="PTHR32063">
    <property type="match status" value="1"/>
</dbReference>
<evidence type="ECO:0000313" key="3">
    <source>
        <dbReference type="EMBL" id="GAA1751290.1"/>
    </source>
</evidence>
<feature type="transmembrane region" description="Helical" evidence="2">
    <location>
        <begin position="1021"/>
        <end position="1047"/>
    </location>
</feature>
<dbReference type="Gene3D" id="3.30.2090.10">
    <property type="entry name" value="Multidrug efflux transporter AcrB TolC docking domain, DN and DC subdomains"/>
    <property type="match status" value="2"/>
</dbReference>
<feature type="transmembrane region" description="Helical" evidence="2">
    <location>
        <begin position="915"/>
        <end position="934"/>
    </location>
</feature>
<keyword evidence="4" id="KW-1185">Reference proteome</keyword>
<keyword evidence="2" id="KW-0472">Membrane</keyword>
<dbReference type="Pfam" id="PF00873">
    <property type="entry name" value="ACR_tran"/>
    <property type="match status" value="1"/>
</dbReference>
<gene>
    <name evidence="3" type="ORF">GCM10009747_05860</name>
</gene>
<proteinExistence type="predicted"/>
<feature type="transmembrane region" description="Helical" evidence="2">
    <location>
        <begin position="940"/>
        <end position="959"/>
    </location>
</feature>
<keyword evidence="2" id="KW-0812">Transmembrane</keyword>
<dbReference type="Gene3D" id="1.20.1640.10">
    <property type="entry name" value="Multidrug efflux transporter AcrB transmembrane domain"/>
    <property type="match status" value="2"/>
</dbReference>
<dbReference type="SUPFAM" id="SSF82693">
    <property type="entry name" value="Multidrug efflux transporter AcrB pore domain, PN1, PN2, PC1 and PC2 subdomains"/>
    <property type="match status" value="2"/>
</dbReference>
<evidence type="ECO:0000256" key="1">
    <source>
        <dbReference type="SAM" id="MobiDB-lite"/>
    </source>
</evidence>
<feature type="transmembrane region" description="Helical" evidence="2">
    <location>
        <begin position="345"/>
        <end position="364"/>
    </location>
</feature>
<dbReference type="Proteomes" id="UP001500506">
    <property type="component" value="Unassembled WGS sequence"/>
</dbReference>
<evidence type="ECO:0000256" key="2">
    <source>
        <dbReference type="SAM" id="Phobius"/>
    </source>
</evidence>
<feature type="transmembrane region" description="Helical" evidence="2">
    <location>
        <begin position="558"/>
        <end position="577"/>
    </location>
</feature>
<name>A0ABN2K9N6_9MICO</name>
<organism evidence="3 4">
    <name type="scientific">Agromyces humatus</name>
    <dbReference type="NCBI Taxonomy" id="279573"/>
    <lineage>
        <taxon>Bacteria</taxon>
        <taxon>Bacillati</taxon>
        <taxon>Actinomycetota</taxon>
        <taxon>Actinomycetes</taxon>
        <taxon>Micrococcales</taxon>
        <taxon>Microbacteriaceae</taxon>
        <taxon>Agromyces</taxon>
    </lineage>
</organism>
<dbReference type="InterPro" id="IPR027463">
    <property type="entry name" value="AcrB_DN_DC_subdom"/>
</dbReference>
<feature type="transmembrane region" description="Helical" evidence="2">
    <location>
        <begin position="497"/>
        <end position="522"/>
    </location>
</feature>
<comment type="caution">
    <text evidence="3">The sequence shown here is derived from an EMBL/GenBank/DDBJ whole genome shotgun (WGS) entry which is preliminary data.</text>
</comment>